<dbReference type="EC" id="3.4.21.-" evidence="6"/>
<protein>
    <submittedName>
        <fullName evidence="6">MarP family serine protease</fullName>
        <ecNumber evidence="6">3.4.21.-</ecNumber>
    </submittedName>
</protein>
<dbReference type="Pfam" id="PF13365">
    <property type="entry name" value="Trypsin_2"/>
    <property type="match status" value="1"/>
</dbReference>
<gene>
    <name evidence="6" type="ORF">L1O03_00950</name>
</gene>
<name>A0A9X1QNY5_9CORY</name>
<proteinExistence type="predicted"/>
<feature type="transmembrane region" description="Helical" evidence="5">
    <location>
        <begin position="61"/>
        <end position="87"/>
    </location>
</feature>
<keyword evidence="6" id="KW-0378">Hydrolase</keyword>
<dbReference type="InterPro" id="IPR001940">
    <property type="entry name" value="Peptidase_S1C"/>
</dbReference>
<dbReference type="Proteomes" id="UP001139336">
    <property type="component" value="Unassembled WGS sequence"/>
</dbReference>
<dbReference type="EMBL" id="JAKGSI010000001">
    <property type="protein sequence ID" value="MCF4005747.1"/>
    <property type="molecule type" value="Genomic_DNA"/>
</dbReference>
<dbReference type="GO" id="GO:0016020">
    <property type="term" value="C:membrane"/>
    <property type="evidence" value="ECO:0007669"/>
    <property type="project" value="UniProtKB-SubCell"/>
</dbReference>
<keyword evidence="2 5" id="KW-0812">Transmembrane</keyword>
<dbReference type="GO" id="GO:0006508">
    <property type="term" value="P:proteolysis"/>
    <property type="evidence" value="ECO:0007669"/>
    <property type="project" value="UniProtKB-KW"/>
</dbReference>
<dbReference type="PANTHER" id="PTHR43019">
    <property type="entry name" value="SERINE ENDOPROTEASE DEGS"/>
    <property type="match status" value="1"/>
</dbReference>
<keyword evidence="7" id="KW-1185">Reference proteome</keyword>
<feature type="transmembrane region" description="Helical" evidence="5">
    <location>
        <begin position="35"/>
        <end position="55"/>
    </location>
</feature>
<evidence type="ECO:0000313" key="6">
    <source>
        <dbReference type="EMBL" id="MCF4005747.1"/>
    </source>
</evidence>
<dbReference type="AlphaFoldDB" id="A0A9X1QNY5"/>
<accession>A0A9X1QNY5</accession>
<dbReference type="GO" id="GO:0009403">
    <property type="term" value="P:toxin biosynthetic process"/>
    <property type="evidence" value="ECO:0007669"/>
    <property type="project" value="InterPro"/>
</dbReference>
<feature type="transmembrane region" description="Helical" evidence="5">
    <location>
        <begin position="99"/>
        <end position="120"/>
    </location>
</feature>
<evidence type="ECO:0000313" key="7">
    <source>
        <dbReference type="Proteomes" id="UP001139336"/>
    </source>
</evidence>
<evidence type="ECO:0000256" key="3">
    <source>
        <dbReference type="ARBA" id="ARBA00022989"/>
    </source>
</evidence>
<dbReference type="InterPro" id="IPR009003">
    <property type="entry name" value="Peptidase_S1_PA"/>
</dbReference>
<dbReference type="InterPro" id="IPR047680">
    <property type="entry name" value="MarP-like"/>
</dbReference>
<evidence type="ECO:0000256" key="5">
    <source>
        <dbReference type="SAM" id="Phobius"/>
    </source>
</evidence>
<evidence type="ECO:0000256" key="1">
    <source>
        <dbReference type="ARBA" id="ARBA00004141"/>
    </source>
</evidence>
<keyword evidence="6" id="KW-0645">Protease</keyword>
<keyword evidence="3 5" id="KW-1133">Transmembrane helix</keyword>
<evidence type="ECO:0000256" key="2">
    <source>
        <dbReference type="ARBA" id="ARBA00022692"/>
    </source>
</evidence>
<dbReference type="PANTHER" id="PTHR43019:SF23">
    <property type="entry name" value="PROTEASE DO-LIKE 5, CHLOROPLASTIC"/>
    <property type="match status" value="1"/>
</dbReference>
<dbReference type="SUPFAM" id="SSF50494">
    <property type="entry name" value="Trypsin-like serine proteases"/>
    <property type="match status" value="1"/>
</dbReference>
<organism evidence="6 7">
    <name type="scientific">Corynebacterium uropygiale</name>
    <dbReference type="NCBI Taxonomy" id="1775911"/>
    <lineage>
        <taxon>Bacteria</taxon>
        <taxon>Bacillati</taxon>
        <taxon>Actinomycetota</taxon>
        <taxon>Actinomycetes</taxon>
        <taxon>Mycobacteriales</taxon>
        <taxon>Corynebacteriaceae</taxon>
        <taxon>Corynebacterium</taxon>
    </lineage>
</organism>
<dbReference type="RefSeq" id="WP_236117550.1">
    <property type="nucleotide sequence ID" value="NZ_JAKGSI010000001.1"/>
</dbReference>
<dbReference type="PRINTS" id="PR00834">
    <property type="entry name" value="PROTEASES2C"/>
</dbReference>
<dbReference type="Pfam" id="PF02674">
    <property type="entry name" value="Colicin_V"/>
    <property type="match status" value="1"/>
</dbReference>
<dbReference type="NCBIfam" id="NF033740">
    <property type="entry name" value="MarP_fam_protase"/>
    <property type="match status" value="1"/>
</dbReference>
<reference evidence="6" key="1">
    <citation type="submission" date="2022-01" db="EMBL/GenBank/DDBJ databases">
        <title>Corynebacterium sp. nov isolated from isolated from the feces of the greater white-fronted geese (Anser albifrons) at Poyang Lake, PR China.</title>
        <authorList>
            <person name="Liu Q."/>
        </authorList>
    </citation>
    <scope>NUCLEOTIDE SEQUENCE</scope>
    <source>
        <strain evidence="6">JCM 32435</strain>
    </source>
</reference>
<evidence type="ECO:0000256" key="4">
    <source>
        <dbReference type="ARBA" id="ARBA00023136"/>
    </source>
</evidence>
<feature type="transmembrane region" description="Helical" evidence="5">
    <location>
        <begin position="6"/>
        <end position="23"/>
    </location>
</feature>
<comment type="subcellular location">
    <subcellularLocation>
        <location evidence="1">Membrane</location>
        <topology evidence="1">Multi-pass membrane protein</topology>
    </subcellularLocation>
</comment>
<dbReference type="InterPro" id="IPR003825">
    <property type="entry name" value="Colicin-V_CvpA"/>
</dbReference>
<dbReference type="GO" id="GO:0004252">
    <property type="term" value="F:serine-type endopeptidase activity"/>
    <property type="evidence" value="ECO:0007669"/>
    <property type="project" value="InterPro"/>
</dbReference>
<dbReference type="InterPro" id="IPR043504">
    <property type="entry name" value="Peptidase_S1_PA_chymotrypsin"/>
</dbReference>
<keyword evidence="4 5" id="KW-0472">Membrane</keyword>
<dbReference type="Gene3D" id="2.40.10.10">
    <property type="entry name" value="Trypsin-like serine proteases"/>
    <property type="match status" value="2"/>
</dbReference>
<sequence length="409" mass="42499">MTPSLIIDLVLALGIIVTLIQGWRMGAAISIFSTVGGIAGLIGGAVLAPTVMTYVDTTGLRILAALGLIVLLLVIGEIIGGAIGGRVRAALPRSSGRAIDSLVGAIFQPLAMLLVAWLIAHPLAVGSAGPLTDGVRGSRILATTNRLLPQRVEQLPDRISAMLSDSGIPPIMSIYEGHNTDVEPPAIEVEDKALVASLRPSVIHVMGDAEQCSRRLMGSGFVAAPDYVITNAHVVAGTNEVNLDTTQGLKAAQVVYYNPHVDLAVLYSPELDLPVLPWAEESAETGDDAIVMGFPESGPFTASPARVRERLTIAGPDIYASGRVEREAYTLRGSVRQGNSGGPVVNAEGRVIGVIFGAAVDDADTGYALTKDEVFRTVGDVTALHDPVGTEQCVASAQPSTATVHPSAG</sequence>
<comment type="caution">
    <text evidence="6">The sequence shown here is derived from an EMBL/GenBank/DDBJ whole genome shotgun (WGS) entry which is preliminary data.</text>
</comment>